<dbReference type="Proteomes" id="UP000189513">
    <property type="component" value="Unassembled WGS sequence"/>
</dbReference>
<reference evidence="2" key="3">
    <citation type="submission" date="2017-01" db="EMBL/GenBank/DDBJ databases">
        <authorList>
            <person name="Mah S.A."/>
            <person name="Swanson W.J."/>
            <person name="Moy G.W."/>
            <person name="Vacquier V.D."/>
        </authorList>
    </citation>
    <scope>NUCLEOTIDE SEQUENCE [LARGE SCALE GENOMIC DNA]</scope>
    <source>
        <strain evidence="2">65</strain>
    </source>
</reference>
<evidence type="ECO:0000313" key="1">
    <source>
        <dbReference type="EMBL" id="CDR44198.1"/>
    </source>
</evidence>
<gene>
    <name evidence="2" type="ORF">BON22_4001</name>
    <name evidence="1" type="ORF">CYFA0S_14e00716g</name>
</gene>
<keyword evidence="3" id="KW-1185">Reference proteome</keyword>
<dbReference type="AlphaFoldDB" id="A0A061B3Z3"/>
<accession>A0A061B3Z3</accession>
<sequence length="278" mass="31295">MESLFDKNQKLFRTTSLSSIHWHDKEVHALIKVLVVALLADSEEDLLLSSALSHYSPQQLKGLTRVRYHDITTSISNPSLLKAETLTIAFPNDVYKPQSFTFIHDPNNDTKSRYKTLVMAHASSKLTQMLLHWMKTQYGVVSSPVVLRPQLISSCLDLVINGLPGDDKTRLGDLEMSFSTQTKNTALSTISLEVENKELQKLAELANDGDLLSSIMEFIQTHTSLEVAKLPLNRFSCNFMVMTGDGRLKLQRGIPTIAPTDVIEFTVWDIIQMIYQTL</sequence>
<reference evidence="1" key="1">
    <citation type="journal article" date="2014" name="Genome Announc.">
        <title>Genome sequence of the yeast Cyberlindnera fabianii (Hansenula fabianii).</title>
        <authorList>
            <person name="Freel K.C."/>
            <person name="Sarilar V."/>
            <person name="Neuveglise C."/>
            <person name="Devillers H."/>
            <person name="Friedrich A."/>
            <person name="Schacherer J."/>
        </authorList>
    </citation>
    <scope>NUCLEOTIDE SEQUENCE</scope>
    <source>
        <strain evidence="1">YJS4271</strain>
    </source>
</reference>
<reference evidence="3" key="2">
    <citation type="journal article" date="2017" name="Genome Announc.">
        <title>Genome sequences of Cyberlindnera fabianii 65, Pichia kudriavzevii 129, and Saccharomyces cerevisiae 131 isolated from fermented masau fruits in Zimbabwe.</title>
        <authorList>
            <person name="van Rijswijck I.M.H."/>
            <person name="Derks M.F.L."/>
            <person name="Abee T."/>
            <person name="de Ridder D."/>
            <person name="Smid E.J."/>
        </authorList>
    </citation>
    <scope>NUCLEOTIDE SEQUENCE [LARGE SCALE GENOMIC DNA]</scope>
    <source>
        <strain evidence="3">65</strain>
    </source>
</reference>
<protein>
    <submittedName>
        <fullName evidence="1">CYFA0S14e00716g1_1</fullName>
    </submittedName>
</protein>
<proteinExistence type="predicted"/>
<dbReference type="InterPro" id="IPR025204">
    <property type="entry name" value="CENP-L"/>
</dbReference>
<dbReference type="VEuPathDB" id="FungiDB:BON22_4001"/>
<organism evidence="1">
    <name type="scientific">Cyberlindnera fabianii</name>
    <name type="common">Yeast</name>
    <name type="synonym">Hansenula fabianii</name>
    <dbReference type="NCBI Taxonomy" id="36022"/>
    <lineage>
        <taxon>Eukaryota</taxon>
        <taxon>Fungi</taxon>
        <taxon>Dikarya</taxon>
        <taxon>Ascomycota</taxon>
        <taxon>Saccharomycotina</taxon>
        <taxon>Saccharomycetes</taxon>
        <taxon>Phaffomycetales</taxon>
        <taxon>Phaffomycetaceae</taxon>
        <taxon>Cyberlindnera</taxon>
    </lineage>
</organism>
<dbReference type="EMBL" id="MPUK01000008">
    <property type="protein sequence ID" value="ONH66056.1"/>
    <property type="molecule type" value="Genomic_DNA"/>
</dbReference>
<evidence type="ECO:0000313" key="2">
    <source>
        <dbReference type="EMBL" id="ONH66056.1"/>
    </source>
</evidence>
<dbReference type="OMA" id="MEFIQTH"/>
<dbReference type="Pfam" id="PF13092">
    <property type="entry name" value="CENP-L"/>
    <property type="match status" value="1"/>
</dbReference>
<dbReference type="OrthoDB" id="3982791at2759"/>
<dbReference type="EMBL" id="LK052899">
    <property type="protein sequence ID" value="CDR44198.1"/>
    <property type="molecule type" value="Genomic_DNA"/>
</dbReference>
<name>A0A061B3Z3_CYBFA</name>
<evidence type="ECO:0000313" key="3">
    <source>
        <dbReference type="Proteomes" id="UP000189513"/>
    </source>
</evidence>